<organism evidence="2 3">
    <name type="scientific">Peronospora matthiolae</name>
    <dbReference type="NCBI Taxonomy" id="2874970"/>
    <lineage>
        <taxon>Eukaryota</taxon>
        <taxon>Sar</taxon>
        <taxon>Stramenopiles</taxon>
        <taxon>Oomycota</taxon>
        <taxon>Peronosporomycetes</taxon>
        <taxon>Peronosporales</taxon>
        <taxon>Peronosporaceae</taxon>
        <taxon>Peronospora</taxon>
    </lineage>
</organism>
<comment type="caution">
    <text evidence="2">The sequence shown here is derived from an EMBL/GenBank/DDBJ whole genome shotgun (WGS) entry which is preliminary data.</text>
</comment>
<accession>A0AAV1V1W5</accession>
<gene>
    <name evidence="2" type="ORF">PM001_LOCUS26089</name>
</gene>
<evidence type="ECO:0000313" key="2">
    <source>
        <dbReference type="EMBL" id="CAK7940939.1"/>
    </source>
</evidence>
<evidence type="ECO:0000313" key="3">
    <source>
        <dbReference type="Proteomes" id="UP001162060"/>
    </source>
</evidence>
<dbReference type="AlphaFoldDB" id="A0AAV1V1W5"/>
<proteinExistence type="predicted"/>
<sequence>MPLQRNFSCEGDFQLQVVVGEAAGSKGALNQRQRDNRDEKRLMAGRCNSDTHCAGRYAIPTASASAGGKKESESERERASEYVRQRPAVAAQAVAHVLLQLKT</sequence>
<reference evidence="2" key="1">
    <citation type="submission" date="2024-01" db="EMBL/GenBank/DDBJ databases">
        <authorList>
            <person name="Webb A."/>
        </authorList>
    </citation>
    <scope>NUCLEOTIDE SEQUENCE</scope>
    <source>
        <strain evidence="2">Pm1</strain>
    </source>
</reference>
<protein>
    <submittedName>
        <fullName evidence="2">Uncharacterized protein</fullName>
    </submittedName>
</protein>
<feature type="region of interest" description="Disordered" evidence="1">
    <location>
        <begin position="58"/>
        <end position="84"/>
    </location>
</feature>
<feature type="compositionally biased region" description="Basic and acidic residues" evidence="1">
    <location>
        <begin position="68"/>
        <end position="84"/>
    </location>
</feature>
<name>A0AAV1V1W5_9STRA</name>
<dbReference type="EMBL" id="CAKLBY020000259">
    <property type="protein sequence ID" value="CAK7940939.1"/>
    <property type="molecule type" value="Genomic_DNA"/>
</dbReference>
<dbReference type="Proteomes" id="UP001162060">
    <property type="component" value="Unassembled WGS sequence"/>
</dbReference>
<evidence type="ECO:0000256" key="1">
    <source>
        <dbReference type="SAM" id="MobiDB-lite"/>
    </source>
</evidence>